<feature type="transmembrane region" description="Helical" evidence="1">
    <location>
        <begin position="251"/>
        <end position="271"/>
    </location>
</feature>
<name>A0A318D8A5_9GAMM</name>
<proteinExistence type="predicted"/>
<feature type="transmembrane region" description="Helical" evidence="1">
    <location>
        <begin position="327"/>
        <end position="345"/>
    </location>
</feature>
<evidence type="ECO:0000256" key="1">
    <source>
        <dbReference type="SAM" id="Phobius"/>
    </source>
</evidence>
<dbReference type="Pfam" id="PF04235">
    <property type="entry name" value="DUF418"/>
    <property type="match status" value="1"/>
</dbReference>
<feature type="transmembrane region" description="Helical" evidence="1">
    <location>
        <begin position="19"/>
        <end position="37"/>
    </location>
</feature>
<keyword evidence="4" id="KW-1185">Reference proteome</keyword>
<keyword evidence="1" id="KW-0812">Transmembrane</keyword>
<accession>A0A318D8A5</accession>
<sequence>MTQPLAAEFKTSRLTSLDVLRGVVILAILIININYFSTPDLIRYNPLAFGDFNVADKWAWFLEYALVKQRFMTLLALLYGVGIMLFVAKYKKLGVNPAKPFIARSVLLVVFGLAHAYLIWDGDILVAYGLCGLLVFWLRGLPAIWLLILGLLLAFGAVAPSIWDAVLAVLHPPEPPQYWLPINGAEAQQAALQQYQGSWWDLTPERVVKAWQRQSSDFLLFTLWRCCGLMMLGMGLWKWGALQSNKVLKQLATWGLALGLMISLGATWSFVSSNFDYGIFAGINSLGFYIGSIVLALGYLGLILCWGKGNFLQPLQNLLAKVGRMAFTLYIMQSVICAVIFYGYGFDLFGKVSRSELWLYVIGIWAFQLAFAAVWFKYFKRGPLEAIWRKGYEWVARD</sequence>
<organism evidence="3 4">
    <name type="scientific">Kangiella spongicola</name>
    <dbReference type="NCBI Taxonomy" id="796379"/>
    <lineage>
        <taxon>Bacteria</taxon>
        <taxon>Pseudomonadati</taxon>
        <taxon>Pseudomonadota</taxon>
        <taxon>Gammaproteobacteria</taxon>
        <taxon>Kangiellales</taxon>
        <taxon>Kangiellaceae</taxon>
        <taxon>Kangiella</taxon>
    </lineage>
</organism>
<feature type="transmembrane region" description="Helical" evidence="1">
    <location>
        <begin position="357"/>
        <end position="379"/>
    </location>
</feature>
<dbReference type="OrthoDB" id="9807744at2"/>
<feature type="transmembrane region" description="Helical" evidence="1">
    <location>
        <begin position="277"/>
        <end position="306"/>
    </location>
</feature>
<gene>
    <name evidence="3" type="ORF">DL796_08365</name>
</gene>
<dbReference type="InterPro" id="IPR052529">
    <property type="entry name" value="Bact_Transport_Assoc"/>
</dbReference>
<keyword evidence="1" id="KW-0472">Membrane</keyword>
<dbReference type="EMBL" id="QICH01000002">
    <property type="protein sequence ID" value="PXF63434.1"/>
    <property type="molecule type" value="Genomic_DNA"/>
</dbReference>
<dbReference type="InterPro" id="IPR007349">
    <property type="entry name" value="DUF418"/>
</dbReference>
<keyword evidence="1" id="KW-1133">Transmembrane helix</keyword>
<evidence type="ECO:0000313" key="4">
    <source>
        <dbReference type="Proteomes" id="UP000247689"/>
    </source>
</evidence>
<dbReference type="RefSeq" id="WP_110201237.1">
    <property type="nucleotide sequence ID" value="NZ_QICH01000002.1"/>
</dbReference>
<evidence type="ECO:0000259" key="2">
    <source>
        <dbReference type="Pfam" id="PF04235"/>
    </source>
</evidence>
<protein>
    <recommendedName>
        <fullName evidence="2">DUF418 domain-containing protein</fullName>
    </recommendedName>
</protein>
<feature type="transmembrane region" description="Helical" evidence="1">
    <location>
        <begin position="101"/>
        <end position="118"/>
    </location>
</feature>
<dbReference type="AlphaFoldDB" id="A0A318D8A5"/>
<dbReference type="PANTHER" id="PTHR30590">
    <property type="entry name" value="INNER MEMBRANE PROTEIN"/>
    <property type="match status" value="1"/>
</dbReference>
<feature type="transmembrane region" description="Helical" evidence="1">
    <location>
        <begin position="218"/>
        <end position="239"/>
    </location>
</feature>
<feature type="transmembrane region" description="Helical" evidence="1">
    <location>
        <begin position="71"/>
        <end position="89"/>
    </location>
</feature>
<reference evidence="3 4" key="1">
    <citation type="submission" date="2018-05" db="EMBL/GenBank/DDBJ databases">
        <title>Kangiella spongicola genome sequence.</title>
        <authorList>
            <person name="Maclea K.S."/>
            <person name="Goen A.E."/>
            <person name="Kelley C."/>
            <person name="Underriner A."/>
            <person name="Silverwood T."/>
            <person name="Trachtenberg A.M."/>
        </authorList>
    </citation>
    <scope>NUCLEOTIDE SEQUENCE [LARGE SCALE GENOMIC DNA]</scope>
    <source>
        <strain evidence="3 4">ATCC BAA-2076</strain>
    </source>
</reference>
<evidence type="ECO:0000313" key="3">
    <source>
        <dbReference type="EMBL" id="PXF63434.1"/>
    </source>
</evidence>
<dbReference type="Proteomes" id="UP000247689">
    <property type="component" value="Unassembled WGS sequence"/>
</dbReference>
<dbReference type="PANTHER" id="PTHR30590:SF2">
    <property type="entry name" value="INNER MEMBRANE PROTEIN"/>
    <property type="match status" value="1"/>
</dbReference>
<feature type="domain" description="DUF418" evidence="2">
    <location>
        <begin position="243"/>
        <end position="391"/>
    </location>
</feature>
<comment type="caution">
    <text evidence="3">The sequence shown here is derived from an EMBL/GenBank/DDBJ whole genome shotgun (WGS) entry which is preliminary data.</text>
</comment>